<evidence type="ECO:0000313" key="2">
    <source>
        <dbReference type="Proteomes" id="UP001143856"/>
    </source>
</evidence>
<dbReference type="Proteomes" id="UP001143856">
    <property type="component" value="Unassembled WGS sequence"/>
</dbReference>
<protein>
    <submittedName>
        <fullName evidence="1">Uncharacterized protein</fullName>
    </submittedName>
</protein>
<organism evidence="1 2">
    <name type="scientific">Xylaria curta</name>
    <dbReference type="NCBI Taxonomy" id="42375"/>
    <lineage>
        <taxon>Eukaryota</taxon>
        <taxon>Fungi</taxon>
        <taxon>Dikarya</taxon>
        <taxon>Ascomycota</taxon>
        <taxon>Pezizomycotina</taxon>
        <taxon>Sordariomycetes</taxon>
        <taxon>Xylariomycetidae</taxon>
        <taxon>Xylariales</taxon>
        <taxon>Xylariaceae</taxon>
        <taxon>Xylaria</taxon>
    </lineage>
</organism>
<gene>
    <name evidence="1" type="ORF">NUW58_g3140</name>
</gene>
<name>A0ACC1PEQ0_9PEZI</name>
<sequence length="319" mass="36101">MASTVVGQSGRVYVEGEVLQRHRSDHKLSVFKAESGNESFVLKRVPRPFYNLSLRLATEFAGSRRLRMHVDCNQEEGILVYRYFRSTLLALIRDDPEFPPAERKKILRRVGEAIQELHGKDWIHIDIKPDNILVNWASDKEGNQIVTDVALGDFDIAFKSEGGKPRNTPYAIGNVMWRSPEGQTGTGVTKASDIYSFGLVCIYTFGGGELLLLDEYQELAKHGISPEQEILTRHFSYFGPVSKGLLKQVNNEVWCNALKGASKMAEEAVKDEPERRFERWGVELGPEAQSMMSGMTNPDPTARTTIERVLTHQWWQEAT</sequence>
<proteinExistence type="predicted"/>
<dbReference type="EMBL" id="JAPDGR010000456">
    <property type="protein sequence ID" value="KAJ2990078.1"/>
    <property type="molecule type" value="Genomic_DNA"/>
</dbReference>
<evidence type="ECO:0000313" key="1">
    <source>
        <dbReference type="EMBL" id="KAJ2990078.1"/>
    </source>
</evidence>
<reference evidence="1" key="1">
    <citation type="submission" date="2022-10" db="EMBL/GenBank/DDBJ databases">
        <title>Genome Sequence of Xylaria curta.</title>
        <authorList>
            <person name="Buettner E."/>
        </authorList>
    </citation>
    <scope>NUCLEOTIDE SEQUENCE</scope>
    <source>
        <strain evidence="1">Babe10</strain>
    </source>
</reference>
<accession>A0ACC1PEQ0</accession>
<comment type="caution">
    <text evidence="1">The sequence shown here is derived from an EMBL/GenBank/DDBJ whole genome shotgun (WGS) entry which is preliminary data.</text>
</comment>
<keyword evidence="2" id="KW-1185">Reference proteome</keyword>